<dbReference type="AlphaFoldDB" id="A0A1T1HA15"/>
<dbReference type="RefSeq" id="WP_078320054.1">
    <property type="nucleotide sequence ID" value="NZ_FXTS01000006.1"/>
</dbReference>
<keyword evidence="2" id="KW-1185">Reference proteome</keyword>
<dbReference type="SUPFAM" id="SSF53254">
    <property type="entry name" value="Phosphoglycerate mutase-like"/>
    <property type="match status" value="1"/>
</dbReference>
<accession>A0A1T1HA15</accession>
<dbReference type="PANTHER" id="PTHR48100:SF1">
    <property type="entry name" value="HISTIDINE PHOSPHATASE FAMILY PROTEIN-RELATED"/>
    <property type="match status" value="1"/>
</dbReference>
<dbReference type="CDD" id="cd07067">
    <property type="entry name" value="HP_PGM_like"/>
    <property type="match status" value="1"/>
</dbReference>
<dbReference type="InterPro" id="IPR029033">
    <property type="entry name" value="His_PPase_superfam"/>
</dbReference>
<organism evidence="1 2">
    <name type="scientific">Oceanospirillum linum</name>
    <dbReference type="NCBI Taxonomy" id="966"/>
    <lineage>
        <taxon>Bacteria</taxon>
        <taxon>Pseudomonadati</taxon>
        <taxon>Pseudomonadota</taxon>
        <taxon>Gammaproteobacteria</taxon>
        <taxon>Oceanospirillales</taxon>
        <taxon>Oceanospirillaceae</taxon>
        <taxon>Oceanospirillum</taxon>
    </lineage>
</organism>
<evidence type="ECO:0000313" key="2">
    <source>
        <dbReference type="Proteomes" id="UP000190064"/>
    </source>
</evidence>
<dbReference type="Gene3D" id="3.40.50.1240">
    <property type="entry name" value="Phosphoglycerate mutase-like"/>
    <property type="match status" value="1"/>
</dbReference>
<protein>
    <recommendedName>
        <fullName evidence="3">Alpha-ribazole phosphatase</fullName>
    </recommendedName>
</protein>
<name>A0A1T1HA15_OCELI</name>
<gene>
    <name evidence="1" type="ORF">BTA35_0211965</name>
</gene>
<dbReference type="Proteomes" id="UP000190064">
    <property type="component" value="Unassembled WGS sequence"/>
</dbReference>
<dbReference type="InterPro" id="IPR013078">
    <property type="entry name" value="His_Pase_superF_clade-1"/>
</dbReference>
<dbReference type="EMBL" id="MTSD02000005">
    <property type="protein sequence ID" value="OOV86606.1"/>
    <property type="molecule type" value="Genomic_DNA"/>
</dbReference>
<evidence type="ECO:0000313" key="1">
    <source>
        <dbReference type="EMBL" id="OOV86606.1"/>
    </source>
</evidence>
<dbReference type="Pfam" id="PF00300">
    <property type="entry name" value="His_Phos_1"/>
    <property type="match status" value="1"/>
</dbReference>
<comment type="caution">
    <text evidence="1">The sequence shown here is derived from an EMBL/GenBank/DDBJ whole genome shotgun (WGS) entry which is preliminary data.</text>
</comment>
<reference evidence="1" key="1">
    <citation type="submission" date="2017-02" db="EMBL/GenBank/DDBJ databases">
        <title>Draft Genome Sequence of the Salt Water Bacterium Oceanospirillum linum ATCC 11336.</title>
        <authorList>
            <person name="Trachtenberg A.M."/>
            <person name="Carney J.G."/>
            <person name="Linnane J.D."/>
            <person name="Rheaume B.A."/>
            <person name="Pitts N.L."/>
            <person name="Mykles D.L."/>
            <person name="Maclea K.S."/>
        </authorList>
    </citation>
    <scope>NUCLEOTIDE SEQUENCE [LARGE SCALE GENOMIC DNA]</scope>
    <source>
        <strain evidence="1">ATCC 11336</strain>
    </source>
</reference>
<dbReference type="GO" id="GO:0016791">
    <property type="term" value="F:phosphatase activity"/>
    <property type="evidence" value="ECO:0007669"/>
    <property type="project" value="TreeGrafter"/>
</dbReference>
<evidence type="ECO:0008006" key="3">
    <source>
        <dbReference type="Google" id="ProtNLM"/>
    </source>
</evidence>
<dbReference type="InterPro" id="IPR050275">
    <property type="entry name" value="PGM_Phosphatase"/>
</dbReference>
<dbReference type="STRING" id="966.BTA35_0211965"/>
<dbReference type="GO" id="GO:0005737">
    <property type="term" value="C:cytoplasm"/>
    <property type="evidence" value="ECO:0007669"/>
    <property type="project" value="TreeGrafter"/>
</dbReference>
<dbReference type="PANTHER" id="PTHR48100">
    <property type="entry name" value="BROAD-SPECIFICITY PHOSPHATASE YOR283W-RELATED"/>
    <property type="match status" value="1"/>
</dbReference>
<sequence length="214" mass="24207">MITKTCDYLLIRHLKPQVDAGICYGATDLPAEELPSTAWQKLGQRCDLPVISSPLQRASELARYIAQCRGAGASPYLDDRWQELNFGHWEGLSWQDIGQHSVERWQQNLLNFSFPEGESASLMQQRVLAAFHDWQRQATGGVLVTHLGVIRMVLGHVLQIPFQQQLVIQVDYQQGAWLRQSWLEDITGEYQEGSALWQLKGLNLSAEVLSASFT</sequence>
<proteinExistence type="predicted"/>